<evidence type="ECO:0000259" key="6">
    <source>
        <dbReference type="PROSITE" id="PS50801"/>
    </source>
</evidence>
<dbReference type="CDD" id="cd07042">
    <property type="entry name" value="STAS_SulP_like_sulfate_transporter"/>
    <property type="match status" value="1"/>
</dbReference>
<dbReference type="InterPro" id="IPR036513">
    <property type="entry name" value="STAS_dom_sf"/>
</dbReference>
<keyword evidence="3 5" id="KW-1133">Transmembrane helix</keyword>
<keyword evidence="7" id="KW-1185">Reference proteome</keyword>
<keyword evidence="4 5" id="KW-0472">Membrane</keyword>
<feature type="transmembrane region" description="Helical" evidence="5">
    <location>
        <begin position="462"/>
        <end position="489"/>
    </location>
</feature>
<evidence type="ECO:0000256" key="5">
    <source>
        <dbReference type="SAM" id="Phobius"/>
    </source>
</evidence>
<accession>A0A0N5B7U0</accession>
<dbReference type="InterPro" id="IPR001902">
    <property type="entry name" value="SLC26A/SulP_fam"/>
</dbReference>
<name>A0A0N5B7U0_STREA</name>
<dbReference type="Pfam" id="PF00916">
    <property type="entry name" value="Sulfate_transp"/>
    <property type="match status" value="1"/>
</dbReference>
<sequence>MKESFNMTKMHSPDINLCKYDLNNSKRNDEKKHSPINIMISKMLSLIPILSWLPKYRIKDNLIHDIISGITTGILHIPQGIAYAKLTNVPPVYGLYVSFLAPLIYMIFGTSRHASIGTSSFICLMSGVTAQMIHEKYDIFTDENFNDTVINYEDEWKKNLTNIEITTATTFTIGIILILGGIFRLKIITTYMPDSLIKGFTTGAAFHVALSQIDDIMGINIPRFSGLGNFVYKIIALFKEIPYVNIYTLTTSIITFLFYYLGDNFVTPFLNKKTGKKLIIPYDVISMIIFTALSSSFLFKDIINMSVVGDIPTQIPSPNLPIFKLIPDIFGNCILISIVCLTVHLSMVKMLATKYSYEDELKVGQEIYALGFTSILSSFFPVFPSAIAMSRTMVLVNSGGKTQLTNLFSCILMAIVILYIGPFLYNLPMCILSTIIIYALRSMFLSIFQIPKMFQESRYDGAIYLVSLVITIIADIVYGLIVAIIFALFTIVVRTQKPKWSLLFPVSSHLIQPLSFHPNKINIDKSFELGKFFKDQSLTLHQPLFAVHRFEGSIIFTNAEEFRNSCIKSLEELKQRNCIKYLDHVDNINTDVILIIDFSRVIEIDLAGIKCLKEVIINSNNVNIQVIGVNVNESVLRILEITGITKTRIIFYDNLQKAISSITSIDSNKKKFDDSYVIKL</sequence>
<dbReference type="GO" id="GO:0055085">
    <property type="term" value="P:transmembrane transport"/>
    <property type="evidence" value="ECO:0007669"/>
    <property type="project" value="InterPro"/>
</dbReference>
<evidence type="ECO:0000313" key="8">
    <source>
        <dbReference type="WBParaSite" id="SPAL_0000211500.1"/>
    </source>
</evidence>
<feature type="transmembrane region" description="Helical" evidence="5">
    <location>
        <begin position="243"/>
        <end position="260"/>
    </location>
</feature>
<dbReference type="PANTHER" id="PTHR11814">
    <property type="entry name" value="SULFATE TRANSPORTER"/>
    <property type="match status" value="1"/>
</dbReference>
<dbReference type="SUPFAM" id="SSF52091">
    <property type="entry name" value="SpoIIaa-like"/>
    <property type="match status" value="1"/>
</dbReference>
<reference evidence="8" key="1">
    <citation type="submission" date="2017-02" db="UniProtKB">
        <authorList>
            <consortium name="WormBaseParasite"/>
        </authorList>
    </citation>
    <scope>IDENTIFICATION</scope>
</reference>
<feature type="transmembrane region" description="Helical" evidence="5">
    <location>
        <begin position="431"/>
        <end position="450"/>
    </location>
</feature>
<dbReference type="InterPro" id="IPR002645">
    <property type="entry name" value="STAS_dom"/>
</dbReference>
<evidence type="ECO:0000256" key="3">
    <source>
        <dbReference type="ARBA" id="ARBA00022989"/>
    </source>
</evidence>
<dbReference type="Proteomes" id="UP000046392">
    <property type="component" value="Unplaced"/>
</dbReference>
<protein>
    <submittedName>
        <fullName evidence="8">STAS domain-containing protein</fullName>
    </submittedName>
</protein>
<dbReference type="STRING" id="174720.A0A0N5B7U0"/>
<evidence type="ECO:0000256" key="1">
    <source>
        <dbReference type="ARBA" id="ARBA00004141"/>
    </source>
</evidence>
<feature type="transmembrane region" description="Helical" evidence="5">
    <location>
        <begin position="280"/>
        <end position="299"/>
    </location>
</feature>
<feature type="transmembrane region" description="Helical" evidence="5">
    <location>
        <begin position="329"/>
        <end position="347"/>
    </location>
</feature>
<feature type="transmembrane region" description="Helical" evidence="5">
    <location>
        <begin position="165"/>
        <end position="183"/>
    </location>
</feature>
<organism evidence="7 8">
    <name type="scientific">Strongyloides papillosus</name>
    <name type="common">Intestinal threadworm</name>
    <dbReference type="NCBI Taxonomy" id="174720"/>
    <lineage>
        <taxon>Eukaryota</taxon>
        <taxon>Metazoa</taxon>
        <taxon>Ecdysozoa</taxon>
        <taxon>Nematoda</taxon>
        <taxon>Chromadorea</taxon>
        <taxon>Rhabditida</taxon>
        <taxon>Tylenchina</taxon>
        <taxon>Panagrolaimomorpha</taxon>
        <taxon>Strongyloidoidea</taxon>
        <taxon>Strongyloididae</taxon>
        <taxon>Strongyloides</taxon>
    </lineage>
</organism>
<feature type="transmembrane region" description="Helical" evidence="5">
    <location>
        <begin position="92"/>
        <end position="108"/>
    </location>
</feature>
<dbReference type="PROSITE" id="PS50801">
    <property type="entry name" value="STAS"/>
    <property type="match status" value="1"/>
</dbReference>
<dbReference type="AlphaFoldDB" id="A0A0N5B7U0"/>
<evidence type="ECO:0000256" key="2">
    <source>
        <dbReference type="ARBA" id="ARBA00022692"/>
    </source>
</evidence>
<comment type="subcellular location">
    <subcellularLocation>
        <location evidence="1">Membrane</location>
        <topology evidence="1">Multi-pass membrane protein</topology>
    </subcellularLocation>
</comment>
<evidence type="ECO:0000313" key="7">
    <source>
        <dbReference type="Proteomes" id="UP000046392"/>
    </source>
</evidence>
<feature type="domain" description="STAS" evidence="6">
    <location>
        <begin position="547"/>
        <end position="662"/>
    </location>
</feature>
<keyword evidence="2 5" id="KW-0812">Transmembrane</keyword>
<feature type="transmembrane region" description="Helical" evidence="5">
    <location>
        <begin position="407"/>
        <end position="425"/>
    </location>
</feature>
<dbReference type="Pfam" id="PF01740">
    <property type="entry name" value="STAS"/>
    <property type="match status" value="1"/>
</dbReference>
<dbReference type="InterPro" id="IPR011547">
    <property type="entry name" value="SLC26A/SulP_dom"/>
</dbReference>
<feature type="transmembrane region" description="Helical" evidence="5">
    <location>
        <begin position="367"/>
        <end position="387"/>
    </location>
</feature>
<dbReference type="Gene3D" id="3.30.750.24">
    <property type="entry name" value="STAS domain"/>
    <property type="match status" value="1"/>
</dbReference>
<proteinExistence type="predicted"/>
<dbReference type="WBParaSite" id="SPAL_0000211500.1">
    <property type="protein sequence ID" value="SPAL_0000211500.1"/>
    <property type="gene ID" value="SPAL_0000211500"/>
</dbReference>
<evidence type="ECO:0000256" key="4">
    <source>
        <dbReference type="ARBA" id="ARBA00023136"/>
    </source>
</evidence>
<dbReference type="GO" id="GO:0016020">
    <property type="term" value="C:membrane"/>
    <property type="evidence" value="ECO:0007669"/>
    <property type="project" value="UniProtKB-SubCell"/>
</dbReference>